<proteinExistence type="predicted"/>
<evidence type="ECO:0000313" key="2">
    <source>
        <dbReference type="Proteomes" id="UP001066276"/>
    </source>
</evidence>
<dbReference type="Proteomes" id="UP001066276">
    <property type="component" value="Chromosome 6"/>
</dbReference>
<dbReference type="EMBL" id="JANPWB010000010">
    <property type="protein sequence ID" value="KAJ1146065.1"/>
    <property type="molecule type" value="Genomic_DNA"/>
</dbReference>
<organism evidence="1 2">
    <name type="scientific">Pleurodeles waltl</name>
    <name type="common">Iberian ribbed newt</name>
    <dbReference type="NCBI Taxonomy" id="8319"/>
    <lineage>
        <taxon>Eukaryota</taxon>
        <taxon>Metazoa</taxon>
        <taxon>Chordata</taxon>
        <taxon>Craniata</taxon>
        <taxon>Vertebrata</taxon>
        <taxon>Euteleostomi</taxon>
        <taxon>Amphibia</taxon>
        <taxon>Batrachia</taxon>
        <taxon>Caudata</taxon>
        <taxon>Salamandroidea</taxon>
        <taxon>Salamandridae</taxon>
        <taxon>Pleurodelinae</taxon>
        <taxon>Pleurodeles</taxon>
    </lineage>
</organism>
<protein>
    <submittedName>
        <fullName evidence="1">Uncharacterized protein</fullName>
    </submittedName>
</protein>
<keyword evidence="2" id="KW-1185">Reference proteome</keyword>
<gene>
    <name evidence="1" type="ORF">NDU88_012347</name>
</gene>
<reference evidence="1" key="1">
    <citation type="journal article" date="2022" name="bioRxiv">
        <title>Sequencing and chromosome-scale assembly of the giantPleurodeles waltlgenome.</title>
        <authorList>
            <person name="Brown T."/>
            <person name="Elewa A."/>
            <person name="Iarovenko S."/>
            <person name="Subramanian E."/>
            <person name="Araus A.J."/>
            <person name="Petzold A."/>
            <person name="Susuki M."/>
            <person name="Suzuki K.-i.T."/>
            <person name="Hayashi T."/>
            <person name="Toyoda A."/>
            <person name="Oliveira C."/>
            <person name="Osipova E."/>
            <person name="Leigh N.D."/>
            <person name="Simon A."/>
            <person name="Yun M.H."/>
        </authorList>
    </citation>
    <scope>NUCLEOTIDE SEQUENCE</scope>
    <source>
        <strain evidence="1">20211129_DDA</strain>
        <tissue evidence="1">Liver</tissue>
    </source>
</reference>
<evidence type="ECO:0000313" key="1">
    <source>
        <dbReference type="EMBL" id="KAJ1146065.1"/>
    </source>
</evidence>
<accession>A0AAV7R3L5</accession>
<name>A0AAV7R3L5_PLEWA</name>
<dbReference type="AlphaFoldDB" id="A0AAV7R3L5"/>
<sequence>MGKNEKKKWRANPREHGAQLGIVSLPRQPQHGFAAYKCWIWAGAQGLFKQTSLHSPDEVKENVQDKSEHLLRAHKRRWEQTILIGCLADHWNYSRERHPSRAGGQVVILSPLWVLVLYKGCED</sequence>
<comment type="caution">
    <text evidence="1">The sequence shown here is derived from an EMBL/GenBank/DDBJ whole genome shotgun (WGS) entry which is preliminary data.</text>
</comment>